<evidence type="ECO:0000313" key="2">
    <source>
        <dbReference type="EMBL" id="PHQ33697.1"/>
    </source>
</evidence>
<feature type="compositionally biased region" description="Polar residues" evidence="1">
    <location>
        <begin position="12"/>
        <end position="23"/>
    </location>
</feature>
<protein>
    <submittedName>
        <fullName evidence="2">Uncharacterized protein</fullName>
    </submittedName>
</protein>
<keyword evidence="3" id="KW-1185">Reference proteome</keyword>
<evidence type="ECO:0000313" key="3">
    <source>
        <dbReference type="Proteomes" id="UP000225740"/>
    </source>
</evidence>
<feature type="region of interest" description="Disordered" evidence="1">
    <location>
        <begin position="1"/>
        <end position="23"/>
    </location>
</feature>
<reference evidence="2 3" key="1">
    <citation type="submission" date="2017-06" db="EMBL/GenBank/DDBJ databases">
        <title>Description of Rhodopirellula bahusiensis sp. nov.</title>
        <authorList>
            <person name="Kizina J."/>
            <person name="Harder J."/>
        </authorList>
    </citation>
    <scope>NUCLEOTIDE SEQUENCE [LARGE SCALE GENOMIC DNA]</scope>
    <source>
        <strain evidence="2 3">SWK21</strain>
    </source>
</reference>
<dbReference type="Proteomes" id="UP000225740">
    <property type="component" value="Unassembled WGS sequence"/>
</dbReference>
<name>A0A2G1W3U0_9BACT</name>
<dbReference type="EMBL" id="NIZW01000015">
    <property type="protein sequence ID" value="PHQ33697.1"/>
    <property type="molecule type" value="Genomic_DNA"/>
</dbReference>
<evidence type="ECO:0000256" key="1">
    <source>
        <dbReference type="SAM" id="MobiDB-lite"/>
    </source>
</evidence>
<gene>
    <name evidence="2" type="ORF">CEE69_19180</name>
</gene>
<organism evidence="2 3">
    <name type="scientific">Rhodopirellula bahusiensis</name>
    <dbReference type="NCBI Taxonomy" id="2014065"/>
    <lineage>
        <taxon>Bacteria</taxon>
        <taxon>Pseudomonadati</taxon>
        <taxon>Planctomycetota</taxon>
        <taxon>Planctomycetia</taxon>
        <taxon>Pirellulales</taxon>
        <taxon>Pirellulaceae</taxon>
        <taxon>Rhodopirellula</taxon>
    </lineage>
</organism>
<proteinExistence type="predicted"/>
<sequence>MDHQKLLGVLRQSRQPTASESKTFQGRFHLRKNRLNRILQRHHQRSNSPIPPIENYHRSELFGNIDTGEKLADKYDLWAKLPSRRRPK</sequence>
<accession>A0A2G1W3U0</accession>
<comment type="caution">
    <text evidence="2">The sequence shown here is derived from an EMBL/GenBank/DDBJ whole genome shotgun (WGS) entry which is preliminary data.</text>
</comment>
<dbReference type="AlphaFoldDB" id="A0A2G1W3U0"/>